<evidence type="ECO:0000313" key="2">
    <source>
        <dbReference type="Proteomes" id="UP000256924"/>
    </source>
</evidence>
<organism evidence="1 2">
    <name type="scientific">Candidatus Chryseobacterium massiliense</name>
    <dbReference type="NCBI Taxonomy" id="204089"/>
    <lineage>
        <taxon>Bacteria</taxon>
        <taxon>Pseudomonadati</taxon>
        <taxon>Bacteroidota</taxon>
        <taxon>Flavobacteriia</taxon>
        <taxon>Flavobacteriales</taxon>
        <taxon>Weeksellaceae</taxon>
        <taxon>Chryseobacterium group</taxon>
        <taxon>Chryseobacterium</taxon>
    </lineage>
</organism>
<name>A0A3D9BCL9_9FLAO</name>
<proteinExistence type="predicted"/>
<dbReference type="Proteomes" id="UP000256924">
    <property type="component" value="Unassembled WGS sequence"/>
</dbReference>
<dbReference type="EMBL" id="QNVU01000010">
    <property type="protein sequence ID" value="REC51301.1"/>
    <property type="molecule type" value="Genomic_DNA"/>
</dbReference>
<accession>A0A3D9BCL9</accession>
<evidence type="ECO:0000313" key="1">
    <source>
        <dbReference type="EMBL" id="REC51301.1"/>
    </source>
</evidence>
<reference evidence="1 2" key="1">
    <citation type="journal article" date="2004" name="Emerg. Infect. Dis.">
        <title>Amoebae-resisting bacteria isolated from human nasal swabs by amoebal coculture.</title>
        <authorList>
            <person name="Greub G."/>
            <person name="La Scola B."/>
            <person name="Raoult D."/>
        </authorList>
    </citation>
    <scope>NUCLEOTIDE SEQUENCE [LARGE SCALE GENOMIC DNA]</scope>
    <source>
        <strain evidence="1 2">CCUG 51329</strain>
    </source>
</reference>
<keyword evidence="2" id="KW-1185">Reference proteome</keyword>
<comment type="caution">
    <text evidence="1">The sequence shown here is derived from an EMBL/GenBank/DDBJ whole genome shotgun (WGS) entry which is preliminary data.</text>
</comment>
<dbReference type="AlphaFoldDB" id="A0A3D9BCL9"/>
<sequence>MSAFCSFRKFQLSAINYQLSTINYQLSTINYQLSTNSLFRSFFQLSLLAFLRFQRWLCPRRNLKKSSDMPLNLG</sequence>
<gene>
    <name evidence="1" type="ORF">DRF68_06750</name>
</gene>
<protein>
    <submittedName>
        <fullName evidence="1">Uncharacterized protein</fullName>
    </submittedName>
</protein>